<feature type="compositionally biased region" description="Basic and acidic residues" evidence="1">
    <location>
        <begin position="20"/>
        <end position="30"/>
    </location>
</feature>
<evidence type="ECO:0000256" key="1">
    <source>
        <dbReference type="SAM" id="MobiDB-lite"/>
    </source>
</evidence>
<name>A0AAV0N9A6_9ROSI</name>
<dbReference type="InterPro" id="IPR000313">
    <property type="entry name" value="PWWP_dom"/>
</dbReference>
<feature type="region of interest" description="Disordered" evidence="1">
    <location>
        <begin position="1"/>
        <end position="30"/>
    </location>
</feature>
<dbReference type="AlphaFoldDB" id="A0AAV0N9A6"/>
<protein>
    <recommendedName>
        <fullName evidence="2">PWWP domain-containing protein</fullName>
    </recommendedName>
</protein>
<dbReference type="PANTHER" id="PTHR10688:SF3">
    <property type="entry name" value="PWWP DOMAIN-CONTAINING PROTEIN 6"/>
    <property type="match status" value="1"/>
</dbReference>
<gene>
    <name evidence="3" type="ORF">LITE_LOCUS32235</name>
</gene>
<dbReference type="SMART" id="SM00293">
    <property type="entry name" value="PWWP"/>
    <property type="match status" value="1"/>
</dbReference>
<feature type="region of interest" description="Disordered" evidence="1">
    <location>
        <begin position="112"/>
        <end position="157"/>
    </location>
</feature>
<evidence type="ECO:0000313" key="3">
    <source>
        <dbReference type="EMBL" id="CAI0455176.1"/>
    </source>
</evidence>
<feature type="compositionally biased region" description="Basic residues" evidence="1">
    <location>
        <begin position="760"/>
        <end position="769"/>
    </location>
</feature>
<dbReference type="Gene3D" id="2.30.30.140">
    <property type="match status" value="1"/>
</dbReference>
<feature type="compositionally biased region" description="Acidic residues" evidence="1">
    <location>
        <begin position="146"/>
        <end position="157"/>
    </location>
</feature>
<feature type="compositionally biased region" description="Basic and acidic residues" evidence="1">
    <location>
        <begin position="784"/>
        <end position="797"/>
    </location>
</feature>
<comment type="caution">
    <text evidence="3">The sequence shown here is derived from an EMBL/GenBank/DDBJ whole genome shotgun (WGS) entry which is preliminary data.</text>
</comment>
<dbReference type="PANTHER" id="PTHR10688">
    <property type="entry name" value="PWWP DOMAIN-CONTAINING PROTEIN"/>
    <property type="match status" value="1"/>
</dbReference>
<sequence length="941" mass="102900">MKVTRKTVAESPSSLAGEESQDHDGKGSTIRRMENGIRACEKGGFISEGLDGGGISVVNNNSSGKIGSLFDGNRDSLEDSEMNGISSLLEMQQSGRYPGLDSVLEVIDKNERKEFSNGGDDSKKQREVSLLGGGETEGKHKGKEETEVEGSLEKDDETEELDYDVGDFVWGKIKSHPWWPGRIYDPLDASEQAKKVKHGEDRILVAYFGDGTFAWCNPSQLKPFHENFVEMANQSTSKNFVNAVEKALEEVGRSIDLSLTCSCVPRDNLFGFGRSLAANAGVRDGLLVPEGGDFSDNTLFKPENVFYSIKHMAKGVRFGNALELAIVKSSLSAFYRGKCGSKLQAFSEPTEIPGLEDDSPKWMLGDPNNQKNTLAEGIFPGPVEEDWASSSLGQDSQNSLQAPQVFPERLAPRRRKQKSIAEIISGSPDAETEAEASGSKTVSGRKKRASKSGVAGDEVIENPEPSGSKKRKVRSSPKVTEVAKTEASSGDISASSLHKSKAINEVASSGQQKSENTEVPYGSRRSKRSKEANVEAPSEYVPGLRKRKGREVPKSPVTAANHDTLAINVKTPVSRRRKKQEDNSVVNDDSLGKTEEVTEKKMAGGSTIENDGNKGNQTSENVALSRERKKSRYLSPPYTNITLGQRPKMKASGESQLAEDRTEAAGHHSNDVNSLEELSKEQAVVDGKPDDLIPETTKDQTSTIEARTAASEMLCHIRSVALNPLHVKESKHLDQVLGFVSELRSPGNNEEGSNNEQNIKPKRGRRKKKLQEESESDPSSPNDLKLHQNKEFQKRDKPVAATLHVTFGPGSYLPSKDDLLRIYGPFGALNKDETDMLYNNRCARIAFSSKSEAEEALTHSHRSSPFGTSHVNFRLRYAPSMPKFPVPSELRNVIEKLEVVDSMLKSSSSEMSANLKSRVEGEIRGVIEKLNTMVKPPGGCS</sequence>
<dbReference type="InterPro" id="IPR052657">
    <property type="entry name" value="PDP_family_Arabidopsis"/>
</dbReference>
<evidence type="ECO:0000313" key="4">
    <source>
        <dbReference type="Proteomes" id="UP001154282"/>
    </source>
</evidence>
<evidence type="ECO:0000259" key="2">
    <source>
        <dbReference type="PROSITE" id="PS50812"/>
    </source>
</evidence>
<feature type="compositionally biased region" description="Basic and acidic residues" evidence="1">
    <location>
        <begin position="112"/>
        <end position="127"/>
    </location>
</feature>
<feature type="compositionally biased region" description="Low complexity" evidence="1">
    <location>
        <begin position="747"/>
        <end position="758"/>
    </location>
</feature>
<dbReference type="Pfam" id="PF00855">
    <property type="entry name" value="PWWP"/>
    <property type="match status" value="1"/>
</dbReference>
<organism evidence="3 4">
    <name type="scientific">Linum tenue</name>
    <dbReference type="NCBI Taxonomy" id="586396"/>
    <lineage>
        <taxon>Eukaryota</taxon>
        <taxon>Viridiplantae</taxon>
        <taxon>Streptophyta</taxon>
        <taxon>Embryophyta</taxon>
        <taxon>Tracheophyta</taxon>
        <taxon>Spermatophyta</taxon>
        <taxon>Magnoliopsida</taxon>
        <taxon>eudicotyledons</taxon>
        <taxon>Gunneridae</taxon>
        <taxon>Pentapetalae</taxon>
        <taxon>rosids</taxon>
        <taxon>fabids</taxon>
        <taxon>Malpighiales</taxon>
        <taxon>Linaceae</taxon>
        <taxon>Linum</taxon>
    </lineage>
</organism>
<feature type="domain" description="PWWP" evidence="2">
    <location>
        <begin position="165"/>
        <end position="227"/>
    </location>
</feature>
<feature type="compositionally biased region" description="Polar residues" evidence="1">
    <location>
        <begin position="388"/>
        <end position="402"/>
    </location>
</feature>
<feature type="compositionally biased region" description="Basic and acidic residues" evidence="1">
    <location>
        <begin position="136"/>
        <end position="145"/>
    </location>
</feature>
<proteinExistence type="predicted"/>
<feature type="compositionally biased region" description="Polar residues" evidence="1">
    <location>
        <begin position="486"/>
        <end position="497"/>
    </location>
</feature>
<dbReference type="EMBL" id="CAMGYJ010000008">
    <property type="protein sequence ID" value="CAI0455176.1"/>
    <property type="molecule type" value="Genomic_DNA"/>
</dbReference>
<dbReference type="Proteomes" id="UP001154282">
    <property type="component" value="Unassembled WGS sequence"/>
</dbReference>
<feature type="compositionally biased region" description="Polar residues" evidence="1">
    <location>
        <begin position="607"/>
        <end position="622"/>
    </location>
</feature>
<feature type="compositionally biased region" description="Basic and acidic residues" evidence="1">
    <location>
        <begin position="658"/>
        <end position="670"/>
    </location>
</feature>
<feature type="region of interest" description="Disordered" evidence="1">
    <location>
        <begin position="744"/>
        <end position="797"/>
    </location>
</feature>
<reference evidence="3" key="1">
    <citation type="submission" date="2022-08" db="EMBL/GenBank/DDBJ databases">
        <authorList>
            <person name="Gutierrez-Valencia J."/>
        </authorList>
    </citation>
    <scope>NUCLEOTIDE SEQUENCE</scope>
</reference>
<feature type="compositionally biased region" description="Basic and acidic residues" evidence="1">
    <location>
        <begin position="590"/>
        <end position="602"/>
    </location>
</feature>
<dbReference type="PROSITE" id="PS50812">
    <property type="entry name" value="PWWP"/>
    <property type="match status" value="1"/>
</dbReference>
<keyword evidence="4" id="KW-1185">Reference proteome</keyword>
<feature type="region of interest" description="Disordered" evidence="1">
    <location>
        <begin position="350"/>
        <end position="703"/>
    </location>
</feature>
<accession>A0AAV0N9A6</accession>
<dbReference type="SUPFAM" id="SSF63748">
    <property type="entry name" value="Tudor/PWWP/MBT"/>
    <property type="match status" value="1"/>
</dbReference>
<dbReference type="CDD" id="cd05162">
    <property type="entry name" value="PWWP"/>
    <property type="match status" value="1"/>
</dbReference>